<dbReference type="PRINTS" id="PR00508">
    <property type="entry name" value="S21N4MTFRASE"/>
</dbReference>
<proteinExistence type="inferred from homology"/>
<keyword evidence="6" id="KW-0238">DNA-binding</keyword>
<dbReference type="InterPro" id="IPR001091">
    <property type="entry name" value="RM_Methyltransferase"/>
</dbReference>
<dbReference type="GO" id="GO:0015667">
    <property type="term" value="F:site-specific DNA-methyltransferase (cytosine-N4-specific) activity"/>
    <property type="evidence" value="ECO:0007669"/>
    <property type="project" value="UniProtKB-EC"/>
</dbReference>
<keyword evidence="2 10" id="KW-0489">Methyltransferase</keyword>
<dbReference type="Proteomes" id="UP000249008">
    <property type="component" value="Chromosome 1"/>
</dbReference>
<dbReference type="EMBL" id="LS483487">
    <property type="protein sequence ID" value="SQJ04811.1"/>
    <property type="molecule type" value="Genomic_DNA"/>
</dbReference>
<evidence type="ECO:0000256" key="3">
    <source>
        <dbReference type="ARBA" id="ARBA00022679"/>
    </source>
</evidence>
<evidence type="ECO:0000256" key="8">
    <source>
        <dbReference type="RuleBase" id="RU362026"/>
    </source>
</evidence>
<reference evidence="10 11" key="1">
    <citation type="submission" date="2018-06" db="EMBL/GenBank/DDBJ databases">
        <authorList>
            <consortium name="Pathogen Informatics"/>
            <person name="Doyle S."/>
        </authorList>
    </citation>
    <scope>NUCLEOTIDE SEQUENCE [LARGE SCALE GENOMIC DNA]</scope>
    <source>
        <strain evidence="10 11">NCTC12112</strain>
    </source>
</reference>
<evidence type="ECO:0000259" key="9">
    <source>
        <dbReference type="Pfam" id="PF01555"/>
    </source>
</evidence>
<dbReference type="GO" id="GO:0009307">
    <property type="term" value="P:DNA restriction-modification system"/>
    <property type="evidence" value="ECO:0007669"/>
    <property type="project" value="UniProtKB-KW"/>
</dbReference>
<dbReference type="EC" id="2.1.1.-" evidence="8"/>
<evidence type="ECO:0000313" key="10">
    <source>
        <dbReference type="EMBL" id="SQJ04811.1"/>
    </source>
</evidence>
<dbReference type="SUPFAM" id="SSF53335">
    <property type="entry name" value="S-adenosyl-L-methionine-dependent methyltransferases"/>
    <property type="match status" value="1"/>
</dbReference>
<dbReference type="REBASE" id="254544">
    <property type="entry name" value="M.Ful12112ORF1916P"/>
</dbReference>
<keyword evidence="4" id="KW-0949">S-adenosyl-L-methionine</keyword>
<evidence type="ECO:0000313" key="11">
    <source>
        <dbReference type="Proteomes" id="UP000249008"/>
    </source>
</evidence>
<protein>
    <recommendedName>
        <fullName evidence="8">Methyltransferase</fullName>
        <ecNumber evidence="8">2.1.1.-</ecNumber>
    </recommendedName>
</protein>
<dbReference type="GO" id="GO:0032259">
    <property type="term" value="P:methylation"/>
    <property type="evidence" value="ECO:0007669"/>
    <property type="project" value="UniProtKB-KW"/>
</dbReference>
<gene>
    <name evidence="10" type="primary">mboIIM</name>
    <name evidence="10" type="ORF">NCTC12112_01916</name>
</gene>
<dbReference type="InterPro" id="IPR029063">
    <property type="entry name" value="SAM-dependent_MTases_sf"/>
</dbReference>
<dbReference type="GO" id="GO:0008170">
    <property type="term" value="F:N-methyltransferase activity"/>
    <property type="evidence" value="ECO:0007669"/>
    <property type="project" value="InterPro"/>
</dbReference>
<keyword evidence="5" id="KW-0680">Restriction system</keyword>
<dbReference type="InterPro" id="IPR017985">
    <property type="entry name" value="MeTrfase_CN4_CS"/>
</dbReference>
<evidence type="ECO:0000256" key="4">
    <source>
        <dbReference type="ARBA" id="ARBA00022691"/>
    </source>
</evidence>
<comment type="similarity">
    <text evidence="1">Belongs to the N(4)/N(6)-methyltransferase family. N(4) subfamily.</text>
</comment>
<feature type="domain" description="DNA methylase N-4/N-6" evidence="9">
    <location>
        <begin position="21"/>
        <end position="298"/>
    </location>
</feature>
<evidence type="ECO:0000256" key="6">
    <source>
        <dbReference type="ARBA" id="ARBA00023125"/>
    </source>
</evidence>
<organism evidence="10 11">
    <name type="scientific">Fusobacterium ulcerans</name>
    <dbReference type="NCBI Taxonomy" id="861"/>
    <lineage>
        <taxon>Bacteria</taxon>
        <taxon>Fusobacteriati</taxon>
        <taxon>Fusobacteriota</taxon>
        <taxon>Fusobacteriia</taxon>
        <taxon>Fusobacteriales</taxon>
        <taxon>Fusobacteriaceae</taxon>
        <taxon>Fusobacterium</taxon>
    </lineage>
</organism>
<comment type="catalytic activity">
    <reaction evidence="7">
        <text>a 2'-deoxycytidine in DNA + S-adenosyl-L-methionine = an N(4)-methyl-2'-deoxycytidine in DNA + S-adenosyl-L-homocysteine + H(+)</text>
        <dbReference type="Rhea" id="RHEA:16857"/>
        <dbReference type="Rhea" id="RHEA-COMP:11369"/>
        <dbReference type="Rhea" id="RHEA-COMP:13674"/>
        <dbReference type="ChEBI" id="CHEBI:15378"/>
        <dbReference type="ChEBI" id="CHEBI:57856"/>
        <dbReference type="ChEBI" id="CHEBI:59789"/>
        <dbReference type="ChEBI" id="CHEBI:85452"/>
        <dbReference type="ChEBI" id="CHEBI:137933"/>
        <dbReference type="EC" id="2.1.1.113"/>
    </reaction>
</comment>
<evidence type="ECO:0000256" key="5">
    <source>
        <dbReference type="ARBA" id="ARBA00022747"/>
    </source>
</evidence>
<evidence type="ECO:0000256" key="7">
    <source>
        <dbReference type="ARBA" id="ARBA00049120"/>
    </source>
</evidence>
<name>A0AAX2JBX7_9FUSO</name>
<dbReference type="InterPro" id="IPR002941">
    <property type="entry name" value="DNA_methylase_N4/N6"/>
</dbReference>
<dbReference type="PROSITE" id="PS00093">
    <property type="entry name" value="N4_MTASE"/>
    <property type="match status" value="1"/>
</dbReference>
<accession>A0AAX2JBX7</accession>
<dbReference type="Gene3D" id="3.40.50.150">
    <property type="entry name" value="Vaccinia Virus protein VP39"/>
    <property type="match status" value="1"/>
</dbReference>
<keyword evidence="3 10" id="KW-0808">Transferase</keyword>
<evidence type="ECO:0000256" key="2">
    <source>
        <dbReference type="ARBA" id="ARBA00022603"/>
    </source>
</evidence>
<evidence type="ECO:0000256" key="1">
    <source>
        <dbReference type="ARBA" id="ARBA00010203"/>
    </source>
</evidence>
<dbReference type="Pfam" id="PF01555">
    <property type="entry name" value="N6_N4_Mtase"/>
    <property type="match status" value="1"/>
</dbReference>
<sequence length="312" mass="35678">MIKIMHGNSLEVLKTLEDESIDCVVTSPPYWQIRDYGVSGQIGLESDVNEFLEKLMDIFDEVNRVLKKTGTLFVNMGDTYSNVNAKLAGGTNNKRHGKNNGYKTVPRKTNIKRKSKMMIPERLAIKMIESGWILRNEIIWQKPNILPESVNDRFTNDFEKVFFFSKEQKYYFKKQYEPYSNKTLTGFGNGIMPDNTKRLNPGESKAGMREGREWKAVYNENGRNMRTVWNIATKGIKEGHFAIFPEELVRRCLDSGCPENGMVLDPFLGSGTTLKVAKSLNMHGIGIELKREYIDIAVGRIGEDLFTKIKII</sequence>
<dbReference type="GO" id="GO:0003677">
    <property type="term" value="F:DNA binding"/>
    <property type="evidence" value="ECO:0007669"/>
    <property type="project" value="UniProtKB-KW"/>
</dbReference>
<dbReference type="AlphaFoldDB" id="A0AAX2JBX7"/>